<comment type="function">
    <text evidence="6">Catalyzes the reduction of dTDP-6-deoxy-L-lyxo-4-hexulose to yield dTDP-L-rhamnose.</text>
</comment>
<dbReference type="NCBIfam" id="TIGR01214">
    <property type="entry name" value="rmlD"/>
    <property type="match status" value="1"/>
</dbReference>
<dbReference type="CDD" id="cd05254">
    <property type="entry name" value="dTDP_HR_like_SDR_e"/>
    <property type="match status" value="1"/>
</dbReference>
<evidence type="ECO:0000313" key="8">
    <source>
        <dbReference type="EMBL" id="MDU8884661.1"/>
    </source>
</evidence>
<comment type="similarity">
    <text evidence="2 6">Belongs to the dTDP-4-dehydrorhamnose reductase family.</text>
</comment>
<evidence type="ECO:0000256" key="2">
    <source>
        <dbReference type="ARBA" id="ARBA00010944"/>
    </source>
</evidence>
<dbReference type="InterPro" id="IPR029903">
    <property type="entry name" value="RmlD-like-bd"/>
</dbReference>
<dbReference type="Pfam" id="PF04321">
    <property type="entry name" value="RmlD_sub_bind"/>
    <property type="match status" value="1"/>
</dbReference>
<evidence type="ECO:0000313" key="9">
    <source>
        <dbReference type="Proteomes" id="UP001268651"/>
    </source>
</evidence>
<dbReference type="PANTHER" id="PTHR10491:SF4">
    <property type="entry name" value="METHIONINE ADENOSYLTRANSFERASE 2 SUBUNIT BETA"/>
    <property type="match status" value="1"/>
</dbReference>
<dbReference type="RefSeq" id="WP_316660404.1">
    <property type="nucleotide sequence ID" value="NZ_JAWHTF010000001.1"/>
</dbReference>
<dbReference type="SUPFAM" id="SSF51735">
    <property type="entry name" value="NAD(P)-binding Rossmann-fold domains"/>
    <property type="match status" value="1"/>
</dbReference>
<organism evidence="8 9">
    <name type="scientific">Gilvirhabdus luticola</name>
    <dbReference type="NCBI Taxonomy" id="3079858"/>
    <lineage>
        <taxon>Bacteria</taxon>
        <taxon>Pseudomonadati</taxon>
        <taxon>Bacteroidota</taxon>
        <taxon>Flavobacteriia</taxon>
        <taxon>Flavobacteriales</taxon>
        <taxon>Flavobacteriaceae</taxon>
        <taxon>Gilvirhabdus</taxon>
    </lineage>
</organism>
<comment type="pathway">
    <text evidence="1 6">Carbohydrate biosynthesis; dTDP-L-rhamnose biosynthesis.</text>
</comment>
<evidence type="ECO:0000256" key="1">
    <source>
        <dbReference type="ARBA" id="ARBA00004781"/>
    </source>
</evidence>
<proteinExistence type="inferred from homology"/>
<dbReference type="EC" id="1.1.1.133" evidence="3 6"/>
<dbReference type="EMBL" id="JAWHTF010000001">
    <property type="protein sequence ID" value="MDU8884661.1"/>
    <property type="molecule type" value="Genomic_DNA"/>
</dbReference>
<keyword evidence="6" id="KW-0521">NADP</keyword>
<keyword evidence="9" id="KW-1185">Reference proteome</keyword>
<dbReference type="Gene3D" id="3.40.50.720">
    <property type="entry name" value="NAD(P)-binding Rossmann-like Domain"/>
    <property type="match status" value="1"/>
</dbReference>
<reference evidence="8 9" key="1">
    <citation type="submission" date="2023-10" db="EMBL/GenBank/DDBJ databases">
        <title>Marimonas sp. nov. isolated from tidal mud flat.</title>
        <authorList>
            <person name="Jaincy N.J."/>
            <person name="Srinivasan S."/>
            <person name="Lee S.-S."/>
        </authorList>
    </citation>
    <scope>NUCLEOTIDE SEQUENCE [LARGE SCALE GENOMIC DNA]</scope>
    <source>
        <strain evidence="8 9">MJ-SS3</strain>
    </source>
</reference>
<evidence type="ECO:0000259" key="7">
    <source>
        <dbReference type="Pfam" id="PF04321"/>
    </source>
</evidence>
<dbReference type="PANTHER" id="PTHR10491">
    <property type="entry name" value="DTDP-4-DEHYDRORHAMNOSE REDUCTASE"/>
    <property type="match status" value="1"/>
</dbReference>
<feature type="domain" description="RmlD-like substrate binding" evidence="7">
    <location>
        <begin position="4"/>
        <end position="283"/>
    </location>
</feature>
<comment type="catalytic activity">
    <reaction evidence="5">
        <text>dTDP-beta-L-rhamnose + NADP(+) = dTDP-4-dehydro-beta-L-rhamnose + NADPH + H(+)</text>
        <dbReference type="Rhea" id="RHEA:21796"/>
        <dbReference type="ChEBI" id="CHEBI:15378"/>
        <dbReference type="ChEBI" id="CHEBI:57510"/>
        <dbReference type="ChEBI" id="CHEBI:57783"/>
        <dbReference type="ChEBI" id="CHEBI:58349"/>
        <dbReference type="ChEBI" id="CHEBI:62830"/>
        <dbReference type="EC" id="1.1.1.133"/>
    </reaction>
</comment>
<gene>
    <name evidence="8" type="primary">rfbD</name>
    <name evidence="8" type="ORF">RXV94_00715</name>
</gene>
<protein>
    <recommendedName>
        <fullName evidence="4 6">dTDP-4-dehydrorhamnose reductase</fullName>
        <ecNumber evidence="3 6">1.1.1.133</ecNumber>
    </recommendedName>
</protein>
<evidence type="ECO:0000256" key="6">
    <source>
        <dbReference type="RuleBase" id="RU364082"/>
    </source>
</evidence>
<comment type="caution">
    <text evidence="8">The sequence shown here is derived from an EMBL/GenBank/DDBJ whole genome shotgun (WGS) entry which is preliminary data.</text>
</comment>
<accession>A0ABU3U2T3</accession>
<name>A0ABU3U2T3_9FLAO</name>
<evidence type="ECO:0000256" key="4">
    <source>
        <dbReference type="ARBA" id="ARBA00017099"/>
    </source>
</evidence>
<dbReference type="Proteomes" id="UP001268651">
    <property type="component" value="Unassembled WGS sequence"/>
</dbReference>
<dbReference type="GO" id="GO:0008831">
    <property type="term" value="F:dTDP-4-dehydrorhamnose reductase activity"/>
    <property type="evidence" value="ECO:0007669"/>
    <property type="project" value="UniProtKB-EC"/>
</dbReference>
<evidence type="ECO:0000256" key="3">
    <source>
        <dbReference type="ARBA" id="ARBA00012929"/>
    </source>
</evidence>
<dbReference type="InterPro" id="IPR005913">
    <property type="entry name" value="dTDP_dehydrorham_reduct"/>
</dbReference>
<sequence>MSINILVTGANGQLGKTLKDESSNLKGEYCFTFVSKAELDITNPKQIEVFLEEKEYDYCINCAAYTKVEQAEDSAKTAFKVNAEAVKYLGTIFKKTNTVLIHISTDYVFDGSKNSPYLETDDVNPINVYGKSKFLGEQHVQDILDNYFIIRASWLYSKYGHNFLKTIISKIKQNERLNVISSQTGTPTSCIDLSKFIFQLITTRNTSYGIYNFSANGETTWYDFALFIAKHFPEYNTSKIVPLNEFNTKAQRPSYSVLDNSKSQQILSNQSFWQKSADDVIADILNN</sequence>
<evidence type="ECO:0000256" key="5">
    <source>
        <dbReference type="ARBA" id="ARBA00048200"/>
    </source>
</evidence>
<dbReference type="InterPro" id="IPR036291">
    <property type="entry name" value="NAD(P)-bd_dom_sf"/>
</dbReference>
<keyword evidence="6 8" id="KW-0560">Oxidoreductase</keyword>
<dbReference type="Gene3D" id="3.90.25.10">
    <property type="entry name" value="UDP-galactose 4-epimerase, domain 1"/>
    <property type="match status" value="1"/>
</dbReference>